<dbReference type="PROSITE" id="PS50966">
    <property type="entry name" value="ZF_SWIM"/>
    <property type="match status" value="1"/>
</dbReference>
<feature type="region of interest" description="Disordered" evidence="2">
    <location>
        <begin position="494"/>
        <end position="543"/>
    </location>
</feature>
<gene>
    <name evidence="4" type="ORF">Pan216_36910</name>
</gene>
<keyword evidence="5" id="KW-1185">Reference proteome</keyword>
<dbReference type="EMBL" id="CP036279">
    <property type="protein sequence ID" value="QDU62820.1"/>
    <property type="molecule type" value="Genomic_DNA"/>
</dbReference>
<protein>
    <recommendedName>
        <fullName evidence="3">SWIM-type domain-containing protein</fullName>
    </recommendedName>
</protein>
<proteinExistence type="predicted"/>
<keyword evidence="1" id="KW-0863">Zinc-finger</keyword>
<reference evidence="4 5" key="1">
    <citation type="submission" date="2019-02" db="EMBL/GenBank/DDBJ databases">
        <title>Deep-cultivation of Planctomycetes and their phenomic and genomic characterization uncovers novel biology.</title>
        <authorList>
            <person name="Wiegand S."/>
            <person name="Jogler M."/>
            <person name="Boedeker C."/>
            <person name="Pinto D."/>
            <person name="Vollmers J."/>
            <person name="Rivas-Marin E."/>
            <person name="Kohn T."/>
            <person name="Peeters S.H."/>
            <person name="Heuer A."/>
            <person name="Rast P."/>
            <person name="Oberbeckmann S."/>
            <person name="Bunk B."/>
            <person name="Jeske O."/>
            <person name="Meyerdierks A."/>
            <person name="Storesund J.E."/>
            <person name="Kallscheuer N."/>
            <person name="Luecker S."/>
            <person name="Lage O.M."/>
            <person name="Pohl T."/>
            <person name="Merkel B.J."/>
            <person name="Hornburger P."/>
            <person name="Mueller R.-W."/>
            <person name="Bruemmer F."/>
            <person name="Labrenz M."/>
            <person name="Spormann A.M."/>
            <person name="Op den Camp H."/>
            <person name="Overmann J."/>
            <person name="Amann R."/>
            <person name="Jetten M.S.M."/>
            <person name="Mascher T."/>
            <person name="Medema M.H."/>
            <person name="Devos D.P."/>
            <person name="Kaster A.-K."/>
            <person name="Ovreas L."/>
            <person name="Rohde M."/>
            <person name="Galperin M.Y."/>
            <person name="Jogler C."/>
        </authorList>
    </citation>
    <scope>NUCLEOTIDE SEQUENCE [LARGE SCALE GENOMIC DNA]</scope>
    <source>
        <strain evidence="4 5">Pan216</strain>
    </source>
</reference>
<dbReference type="OrthoDB" id="7821105at2"/>
<dbReference type="AlphaFoldDB" id="A0A518B767"/>
<dbReference type="InterPro" id="IPR007527">
    <property type="entry name" value="Znf_SWIM"/>
</dbReference>
<sequence length="543" mass="61929">MIPVLFDYASPSVFESTRDQATLGMSTNARRPVRFHGRVTKHVSLLRFSLRALGALVWSDDTWLGDGDYSSMVLDPVITVHPDRIFFEAFSNDKSVYGMLIVDRSLFETEGEVQTGTTNIDFTAWLWGALGEMRSSRETWFRVGAEGFELQTVRAGGRFEHKVDLPEDWVRGFLQLQGAMALPGTRVRGRPVDLLAAIRFLQHTKAKVAPRALRYEFEPDQEACIVLEPWEEVIPLKGAEHHYTESRVIRTWGRRRLRLLEPLLPFADEVEIYLKGRALPSFYAVKMPGMTFLLGLSGWTDQTWTGASTFDLTGDATTADEALSTRVNDLLRQEFVLSVEEVAARTDQSNEVASACLQRLCRLGRTIYDVQTRTYRHRELFEHPIDEEKLFPPDPRIERARKFILESQVDVASVEANETRKVKRFHDPRRGNVNKEVIHRDWEAKGKVGDVHSVSIVLNDHGRIIFGQCLCPFFRENLLNKGPCEHMVALDVATRDSRKDDKTSRPISDAEAKGSRLTSSRRGQDEEEDESLDDEEEIEDNDE</sequence>
<keyword evidence="1" id="KW-0479">Metal-binding</keyword>
<dbReference type="GO" id="GO:0008270">
    <property type="term" value="F:zinc ion binding"/>
    <property type="evidence" value="ECO:0007669"/>
    <property type="project" value="UniProtKB-KW"/>
</dbReference>
<evidence type="ECO:0000256" key="2">
    <source>
        <dbReference type="SAM" id="MobiDB-lite"/>
    </source>
</evidence>
<feature type="compositionally biased region" description="Basic and acidic residues" evidence="2">
    <location>
        <begin position="494"/>
        <end position="514"/>
    </location>
</feature>
<keyword evidence="1" id="KW-0862">Zinc</keyword>
<dbReference type="KEGG" id="knv:Pan216_36910"/>
<name>A0A518B767_9BACT</name>
<organism evidence="4 5">
    <name type="scientific">Kolteria novifilia</name>
    <dbReference type="NCBI Taxonomy" id="2527975"/>
    <lineage>
        <taxon>Bacteria</taxon>
        <taxon>Pseudomonadati</taxon>
        <taxon>Planctomycetota</taxon>
        <taxon>Planctomycetia</taxon>
        <taxon>Kolteriales</taxon>
        <taxon>Kolteriaceae</taxon>
        <taxon>Kolteria</taxon>
    </lineage>
</organism>
<evidence type="ECO:0000313" key="4">
    <source>
        <dbReference type="EMBL" id="QDU62820.1"/>
    </source>
</evidence>
<dbReference type="Proteomes" id="UP000317093">
    <property type="component" value="Chromosome"/>
</dbReference>
<feature type="compositionally biased region" description="Acidic residues" evidence="2">
    <location>
        <begin position="525"/>
        <end position="543"/>
    </location>
</feature>
<evidence type="ECO:0000259" key="3">
    <source>
        <dbReference type="PROSITE" id="PS50966"/>
    </source>
</evidence>
<evidence type="ECO:0000256" key="1">
    <source>
        <dbReference type="PROSITE-ProRule" id="PRU00325"/>
    </source>
</evidence>
<dbReference type="RefSeq" id="WP_145259831.1">
    <property type="nucleotide sequence ID" value="NZ_CP036279.1"/>
</dbReference>
<accession>A0A518B767</accession>
<evidence type="ECO:0000313" key="5">
    <source>
        <dbReference type="Proteomes" id="UP000317093"/>
    </source>
</evidence>
<feature type="domain" description="SWIM-type" evidence="3">
    <location>
        <begin position="454"/>
        <end position="495"/>
    </location>
</feature>